<accession>A0A5N6PHQ6</accession>
<comment type="caution">
    <text evidence="1">The sequence shown here is derived from an EMBL/GenBank/DDBJ whole genome shotgun (WGS) entry which is preliminary data.</text>
</comment>
<sequence>MWLRFNFQKKITAGIACRVAARLLSNDLHVCQKSYSLRNVYNELTSHHNLVLIEKTKFNAGEFEDYRHRKGVGRKADSTYDMLYTVTYKFRLKDDLPH</sequence>
<gene>
    <name evidence="1" type="ORF">E3N88_08930</name>
</gene>
<organism evidence="1 2">
    <name type="scientific">Mikania micrantha</name>
    <name type="common">bitter vine</name>
    <dbReference type="NCBI Taxonomy" id="192012"/>
    <lineage>
        <taxon>Eukaryota</taxon>
        <taxon>Viridiplantae</taxon>
        <taxon>Streptophyta</taxon>
        <taxon>Embryophyta</taxon>
        <taxon>Tracheophyta</taxon>
        <taxon>Spermatophyta</taxon>
        <taxon>Magnoliopsida</taxon>
        <taxon>eudicotyledons</taxon>
        <taxon>Gunneridae</taxon>
        <taxon>Pentapetalae</taxon>
        <taxon>asterids</taxon>
        <taxon>campanulids</taxon>
        <taxon>Asterales</taxon>
        <taxon>Asteraceae</taxon>
        <taxon>Asteroideae</taxon>
        <taxon>Heliantheae alliance</taxon>
        <taxon>Eupatorieae</taxon>
        <taxon>Mikania</taxon>
    </lineage>
</organism>
<proteinExistence type="predicted"/>
<reference evidence="1 2" key="1">
    <citation type="submission" date="2019-05" db="EMBL/GenBank/DDBJ databases">
        <title>Mikania micrantha, genome provides insights into the molecular mechanism of rapid growth.</title>
        <authorList>
            <person name="Liu B."/>
        </authorList>
    </citation>
    <scope>NUCLEOTIDE SEQUENCE [LARGE SCALE GENOMIC DNA]</scope>
    <source>
        <strain evidence="1">NLD-2019</strain>
        <tissue evidence="1">Leaf</tissue>
    </source>
</reference>
<dbReference type="Proteomes" id="UP000326396">
    <property type="component" value="Linkage Group LG12"/>
</dbReference>
<evidence type="ECO:0000313" key="2">
    <source>
        <dbReference type="Proteomes" id="UP000326396"/>
    </source>
</evidence>
<dbReference type="EMBL" id="SZYD01000004">
    <property type="protein sequence ID" value="KAD6454224.1"/>
    <property type="molecule type" value="Genomic_DNA"/>
</dbReference>
<name>A0A5N6PHQ6_9ASTR</name>
<evidence type="ECO:0000313" key="1">
    <source>
        <dbReference type="EMBL" id="KAD6454224.1"/>
    </source>
</evidence>
<dbReference type="AlphaFoldDB" id="A0A5N6PHQ6"/>
<protein>
    <submittedName>
        <fullName evidence="1">Uncharacterized protein</fullName>
    </submittedName>
</protein>
<keyword evidence="2" id="KW-1185">Reference proteome</keyword>